<gene>
    <name evidence="3" type="ORF">K505DRAFT_359870</name>
</gene>
<dbReference type="OrthoDB" id="24581at2759"/>
<feature type="compositionally biased region" description="Basic and acidic residues" evidence="1">
    <location>
        <begin position="7"/>
        <end position="17"/>
    </location>
</feature>
<dbReference type="PROSITE" id="PS50108">
    <property type="entry name" value="CRIB"/>
    <property type="match status" value="1"/>
</dbReference>
<evidence type="ECO:0000313" key="3">
    <source>
        <dbReference type="EMBL" id="KAF2795777.1"/>
    </source>
</evidence>
<evidence type="ECO:0000259" key="2">
    <source>
        <dbReference type="PROSITE" id="PS50108"/>
    </source>
</evidence>
<keyword evidence="4" id="KW-1185">Reference proteome</keyword>
<accession>A0A6A6XJM7</accession>
<feature type="domain" description="CRIB" evidence="2">
    <location>
        <begin position="89"/>
        <end position="102"/>
    </location>
</feature>
<organism evidence="3 4">
    <name type="scientific">Melanomma pulvis-pyrius CBS 109.77</name>
    <dbReference type="NCBI Taxonomy" id="1314802"/>
    <lineage>
        <taxon>Eukaryota</taxon>
        <taxon>Fungi</taxon>
        <taxon>Dikarya</taxon>
        <taxon>Ascomycota</taxon>
        <taxon>Pezizomycotina</taxon>
        <taxon>Dothideomycetes</taxon>
        <taxon>Pleosporomycetidae</taxon>
        <taxon>Pleosporales</taxon>
        <taxon>Melanommataceae</taxon>
        <taxon>Melanomma</taxon>
    </lineage>
</organism>
<feature type="compositionally biased region" description="Polar residues" evidence="1">
    <location>
        <begin position="148"/>
        <end position="160"/>
    </location>
</feature>
<feature type="region of interest" description="Disordered" evidence="1">
    <location>
        <begin position="420"/>
        <end position="476"/>
    </location>
</feature>
<feature type="compositionally biased region" description="Low complexity" evidence="1">
    <location>
        <begin position="447"/>
        <end position="459"/>
    </location>
</feature>
<feature type="region of interest" description="Disordered" evidence="1">
    <location>
        <begin position="1"/>
        <end position="22"/>
    </location>
</feature>
<feature type="compositionally biased region" description="Acidic residues" evidence="1">
    <location>
        <begin position="646"/>
        <end position="655"/>
    </location>
</feature>
<evidence type="ECO:0000256" key="1">
    <source>
        <dbReference type="SAM" id="MobiDB-lite"/>
    </source>
</evidence>
<feature type="region of interest" description="Disordered" evidence="1">
    <location>
        <begin position="643"/>
        <end position="680"/>
    </location>
</feature>
<dbReference type="Proteomes" id="UP000799757">
    <property type="component" value="Unassembled WGS sequence"/>
</dbReference>
<feature type="compositionally biased region" description="Low complexity" evidence="1">
    <location>
        <begin position="736"/>
        <end position="748"/>
    </location>
</feature>
<feature type="compositionally biased region" description="Low complexity" evidence="1">
    <location>
        <begin position="588"/>
        <end position="615"/>
    </location>
</feature>
<feature type="region of interest" description="Disordered" evidence="1">
    <location>
        <begin position="148"/>
        <end position="220"/>
    </location>
</feature>
<name>A0A6A6XJM7_9PLEO</name>
<feature type="compositionally biased region" description="Polar residues" evidence="1">
    <location>
        <begin position="495"/>
        <end position="510"/>
    </location>
</feature>
<sequence length="765" mass="85280">MAASDTSSHRSSRDYRHLAGQSFMELPGSKRSLFRGKKSKRLSGQFSPSFDVDEVQEVETLSKRESVLRKGRRMMNQSEDSLHHLKNRISTPFDFQHVTHTDRHQFAALEQATEEHLATEFWAVRTSQAPRRDLTGIKAENLHFQNFSSENLTAPQSRSASALGLRSPPLNPDPSCESPESTKSIRMTRSVESFSQPSLSPRLHRHTQSANPPPRVSSRLPLTRIDDLPEEPSDANKSLPRSPIRARSNRYSGFWDKFAPLSPALADNKLPTMTEEPSYVAHAVTTPDDSAIHPMTPSFPSFSPDLGDVAEEPEEFTNPRSAPHPPPRSPKSPFFDSFSFNNNQRSPVSRPNSRRNSNPRGPITRPISQMSDTLGSPSRKVSIRRAPSVRRKSNTWRAIEESWEDDVDFIYDNALEADCDFDWDRSSDNGAYEDRDRTPEQQDHARPSTTASQSTQTPSMALEDEPTTLPEPFHSVFPRLFVPSPGSVPELESRSAISASTDNGAQTPSDFFNHMGTRKGSLAEGFSLTPSLLVPADFKEQVAREDMYDDLLADYEGSDRHFPLLDASQSVASSTRSSHVRSSKRSSYDSSLMSASQGSGSWNSPIRRSASSSGSLPELVHSRRARRDFNLMVDRLSEQVTSCASFDDDDAEDNDTTPPGRQSRDQTFFASEDEEPETQTLRVSIEGEVRASLELARRGSTRSSRAPLHYHKYASSDGATKLLTSQSQQTPKSRTRAASSSNAIRANRQPYLSLFPVPPKHMPQS</sequence>
<feature type="compositionally biased region" description="Polar residues" evidence="1">
    <location>
        <begin position="656"/>
        <end position="669"/>
    </location>
</feature>
<feature type="region of interest" description="Disordered" evidence="1">
    <location>
        <begin position="289"/>
        <end position="394"/>
    </location>
</feature>
<protein>
    <recommendedName>
        <fullName evidence="2">CRIB domain-containing protein</fullName>
    </recommendedName>
</protein>
<feature type="region of interest" description="Disordered" evidence="1">
    <location>
        <begin position="569"/>
        <end position="617"/>
    </location>
</feature>
<feature type="compositionally biased region" description="Low complexity" evidence="1">
    <location>
        <begin position="331"/>
        <end position="362"/>
    </location>
</feature>
<evidence type="ECO:0000313" key="4">
    <source>
        <dbReference type="Proteomes" id="UP000799757"/>
    </source>
</evidence>
<feature type="compositionally biased region" description="Polar residues" evidence="1">
    <location>
        <begin position="366"/>
        <end position="376"/>
    </location>
</feature>
<feature type="region of interest" description="Disordered" evidence="1">
    <location>
        <begin position="696"/>
        <end position="765"/>
    </location>
</feature>
<feature type="region of interest" description="Disordered" evidence="1">
    <location>
        <begin position="225"/>
        <end position="244"/>
    </location>
</feature>
<reference evidence="3" key="1">
    <citation type="journal article" date="2020" name="Stud. Mycol.">
        <title>101 Dothideomycetes genomes: a test case for predicting lifestyles and emergence of pathogens.</title>
        <authorList>
            <person name="Haridas S."/>
            <person name="Albert R."/>
            <person name="Binder M."/>
            <person name="Bloem J."/>
            <person name="Labutti K."/>
            <person name="Salamov A."/>
            <person name="Andreopoulos B."/>
            <person name="Baker S."/>
            <person name="Barry K."/>
            <person name="Bills G."/>
            <person name="Bluhm B."/>
            <person name="Cannon C."/>
            <person name="Castanera R."/>
            <person name="Culley D."/>
            <person name="Daum C."/>
            <person name="Ezra D."/>
            <person name="Gonzalez J."/>
            <person name="Henrissat B."/>
            <person name="Kuo A."/>
            <person name="Liang C."/>
            <person name="Lipzen A."/>
            <person name="Lutzoni F."/>
            <person name="Magnuson J."/>
            <person name="Mondo S."/>
            <person name="Nolan M."/>
            <person name="Ohm R."/>
            <person name="Pangilinan J."/>
            <person name="Park H.-J."/>
            <person name="Ramirez L."/>
            <person name="Alfaro M."/>
            <person name="Sun H."/>
            <person name="Tritt A."/>
            <person name="Yoshinaga Y."/>
            <person name="Zwiers L.-H."/>
            <person name="Turgeon B."/>
            <person name="Goodwin S."/>
            <person name="Spatafora J."/>
            <person name="Crous P."/>
            <person name="Grigoriev I."/>
        </authorList>
    </citation>
    <scope>NUCLEOTIDE SEQUENCE</scope>
    <source>
        <strain evidence="3">CBS 109.77</strain>
    </source>
</reference>
<feature type="compositionally biased region" description="Polar residues" evidence="1">
    <location>
        <begin position="178"/>
        <end position="199"/>
    </location>
</feature>
<feature type="compositionally biased region" description="Polar residues" evidence="1">
    <location>
        <begin position="722"/>
        <end position="732"/>
    </location>
</feature>
<feature type="region of interest" description="Disordered" evidence="1">
    <location>
        <begin position="488"/>
        <end position="516"/>
    </location>
</feature>
<dbReference type="EMBL" id="MU001848">
    <property type="protein sequence ID" value="KAF2795777.1"/>
    <property type="molecule type" value="Genomic_DNA"/>
</dbReference>
<feature type="compositionally biased region" description="Pro residues" evidence="1">
    <location>
        <begin position="756"/>
        <end position="765"/>
    </location>
</feature>
<dbReference type="AlphaFoldDB" id="A0A6A6XJM7"/>
<feature type="compositionally biased region" description="Basic residues" evidence="1">
    <location>
        <begin position="381"/>
        <end position="394"/>
    </location>
</feature>
<proteinExistence type="predicted"/>
<dbReference type="InterPro" id="IPR000095">
    <property type="entry name" value="CRIB_dom"/>
</dbReference>
<feature type="compositionally biased region" description="Basic and acidic residues" evidence="1">
    <location>
        <begin position="422"/>
        <end position="446"/>
    </location>
</feature>